<keyword evidence="1" id="KW-1133">Transmembrane helix</keyword>
<dbReference type="EMBL" id="PXYV01000069">
    <property type="protein sequence ID" value="PSR20319.1"/>
    <property type="molecule type" value="Genomic_DNA"/>
</dbReference>
<evidence type="ECO:0000256" key="1">
    <source>
        <dbReference type="SAM" id="Phobius"/>
    </source>
</evidence>
<feature type="transmembrane region" description="Helical" evidence="1">
    <location>
        <begin position="12"/>
        <end position="32"/>
    </location>
</feature>
<name>A0A2T2WDL6_9FIRM</name>
<dbReference type="AlphaFoldDB" id="A0A2T2WDL6"/>
<organism evidence="2 3">
    <name type="scientific">Sulfobacillus acidophilus</name>
    <dbReference type="NCBI Taxonomy" id="53633"/>
    <lineage>
        <taxon>Bacteria</taxon>
        <taxon>Bacillati</taxon>
        <taxon>Bacillota</taxon>
        <taxon>Clostridia</taxon>
        <taxon>Eubacteriales</taxon>
        <taxon>Clostridiales Family XVII. Incertae Sedis</taxon>
        <taxon>Sulfobacillus</taxon>
    </lineage>
</organism>
<proteinExistence type="predicted"/>
<dbReference type="InterPro" id="IPR011047">
    <property type="entry name" value="Quinoprotein_ADH-like_sf"/>
</dbReference>
<evidence type="ECO:0000313" key="2">
    <source>
        <dbReference type="EMBL" id="PSR20319.1"/>
    </source>
</evidence>
<evidence type="ECO:0000313" key="3">
    <source>
        <dbReference type="Proteomes" id="UP000241848"/>
    </source>
</evidence>
<protein>
    <recommendedName>
        <fullName evidence="4">Bacterial Pleckstrin homology domain-containing protein</fullName>
    </recommendedName>
</protein>
<accession>A0A2T2WDL6</accession>
<gene>
    <name evidence="2" type="ORF">C7B45_15425</name>
</gene>
<dbReference type="SUPFAM" id="SSF50998">
    <property type="entry name" value="Quinoprotein alcohol dehydrogenase-like"/>
    <property type="match status" value="1"/>
</dbReference>
<feature type="transmembrane region" description="Helical" evidence="1">
    <location>
        <begin position="52"/>
        <end position="73"/>
    </location>
</feature>
<keyword evidence="1" id="KW-0472">Membrane</keyword>
<keyword evidence="1" id="KW-0812">Transmembrane</keyword>
<comment type="caution">
    <text evidence="2">The sequence shown here is derived from an EMBL/GenBank/DDBJ whole genome shotgun (WGS) entry which is preliminary data.</text>
</comment>
<dbReference type="Proteomes" id="UP000241848">
    <property type="component" value="Unassembled WGS sequence"/>
</dbReference>
<reference evidence="2 3" key="1">
    <citation type="journal article" date="2014" name="BMC Genomics">
        <title>Comparison of environmental and isolate Sulfobacillus genomes reveals diverse carbon, sulfur, nitrogen, and hydrogen metabolisms.</title>
        <authorList>
            <person name="Justice N.B."/>
            <person name="Norman A."/>
            <person name="Brown C.T."/>
            <person name="Singh A."/>
            <person name="Thomas B.C."/>
            <person name="Banfield J.F."/>
        </authorList>
    </citation>
    <scope>NUCLEOTIDE SEQUENCE [LARGE SCALE GENOMIC DNA]</scope>
    <source>
        <strain evidence="2">AMDSBA3</strain>
    </source>
</reference>
<sequence length="186" mass="20208">MLAYHLTYAQTFSLMGPWVGAPALGIVVLAVITAIRSRPLVKHRGWSASWPLAVGAFGIVVAGWGLFVSLGMAQTGWSLQGGMLQLNTGSGTDQWPVGQVERVNWVTGNPSWSLVAPVSATSTGNYHAGHFRLKNGRVAWVFEEGTHSVLEITVASQIVLISSGRIHALRRQLIQDMVNTQRSHRR</sequence>
<evidence type="ECO:0008006" key="4">
    <source>
        <dbReference type="Google" id="ProtNLM"/>
    </source>
</evidence>